<proteinExistence type="predicted"/>
<name>A0A6A7B1G5_9PLEO</name>
<accession>A0A6A7B1G5</accession>
<dbReference type="OrthoDB" id="3796753at2759"/>
<dbReference type="EMBL" id="MU006320">
    <property type="protein sequence ID" value="KAF2848179.1"/>
    <property type="molecule type" value="Genomic_DNA"/>
</dbReference>
<feature type="region of interest" description="Disordered" evidence="1">
    <location>
        <begin position="143"/>
        <end position="174"/>
    </location>
</feature>
<sequence>MSFDLEALFCERMEVFAEPPRPVKVQQADSQDASEHPMPGSDGLQQNTIQALIQERDSWKTQAHDLAAKNETLEKRIHSKRIARSDFSDDAICRAERLQHDNTRLRAEVLHLKESLKAAESENTTLCDDNDGKTRKLKGANKKFKNAKDAAGKEEEKAKGAVSDKQRHLASERKMKKERNDALAALQEQTKINEDLRAELTIEKSDTPHLRDTATDPNNTIVVIPIEFEIRRIDFTKLLPSLHANQVAYRVNSRLWYKEWKKPQEEVRQVVGADYVDDERDKKKMNDKKIYEDLIEMPKGYIETAAEHDGRRSKRGLEAICRRSEDTHDGGCG</sequence>
<keyword evidence="3" id="KW-1185">Reference proteome</keyword>
<feature type="region of interest" description="Disordered" evidence="1">
    <location>
        <begin position="20"/>
        <end position="44"/>
    </location>
</feature>
<evidence type="ECO:0000313" key="2">
    <source>
        <dbReference type="EMBL" id="KAF2848179.1"/>
    </source>
</evidence>
<protein>
    <submittedName>
        <fullName evidence="2">Uncharacterized protein</fullName>
    </submittedName>
</protein>
<dbReference type="AlphaFoldDB" id="A0A6A7B1G5"/>
<feature type="compositionally biased region" description="Basic and acidic residues" evidence="1">
    <location>
        <begin position="146"/>
        <end position="174"/>
    </location>
</feature>
<evidence type="ECO:0000313" key="3">
    <source>
        <dbReference type="Proteomes" id="UP000799423"/>
    </source>
</evidence>
<gene>
    <name evidence="2" type="ORF">T440DRAFT_509742</name>
</gene>
<reference evidence="2" key="1">
    <citation type="submission" date="2020-01" db="EMBL/GenBank/DDBJ databases">
        <authorList>
            <consortium name="DOE Joint Genome Institute"/>
            <person name="Haridas S."/>
            <person name="Albert R."/>
            <person name="Binder M."/>
            <person name="Bloem J."/>
            <person name="Labutti K."/>
            <person name="Salamov A."/>
            <person name="Andreopoulos B."/>
            <person name="Baker S.E."/>
            <person name="Barry K."/>
            <person name="Bills G."/>
            <person name="Bluhm B.H."/>
            <person name="Cannon C."/>
            <person name="Castanera R."/>
            <person name="Culley D.E."/>
            <person name="Daum C."/>
            <person name="Ezra D."/>
            <person name="Gonzalez J.B."/>
            <person name="Henrissat B."/>
            <person name="Kuo A."/>
            <person name="Liang C."/>
            <person name="Lipzen A."/>
            <person name="Lutzoni F."/>
            <person name="Magnuson J."/>
            <person name="Mondo S."/>
            <person name="Nolan M."/>
            <person name="Ohm R."/>
            <person name="Pangilinan J."/>
            <person name="Park H.-J."/>
            <person name="Ramirez L."/>
            <person name="Alfaro M."/>
            <person name="Sun H."/>
            <person name="Tritt A."/>
            <person name="Yoshinaga Y."/>
            <person name="Zwiers L.-H."/>
            <person name="Turgeon B.G."/>
            <person name="Goodwin S.B."/>
            <person name="Spatafora J.W."/>
            <person name="Crous P.W."/>
            <person name="Grigoriev I.V."/>
        </authorList>
    </citation>
    <scope>NUCLEOTIDE SEQUENCE</scope>
    <source>
        <strain evidence="2">IPT5</strain>
    </source>
</reference>
<organism evidence="2 3">
    <name type="scientific">Plenodomus tracheiphilus IPT5</name>
    <dbReference type="NCBI Taxonomy" id="1408161"/>
    <lineage>
        <taxon>Eukaryota</taxon>
        <taxon>Fungi</taxon>
        <taxon>Dikarya</taxon>
        <taxon>Ascomycota</taxon>
        <taxon>Pezizomycotina</taxon>
        <taxon>Dothideomycetes</taxon>
        <taxon>Pleosporomycetidae</taxon>
        <taxon>Pleosporales</taxon>
        <taxon>Pleosporineae</taxon>
        <taxon>Leptosphaeriaceae</taxon>
        <taxon>Plenodomus</taxon>
    </lineage>
</organism>
<evidence type="ECO:0000256" key="1">
    <source>
        <dbReference type="SAM" id="MobiDB-lite"/>
    </source>
</evidence>
<dbReference type="Proteomes" id="UP000799423">
    <property type="component" value="Unassembled WGS sequence"/>
</dbReference>